<keyword evidence="2" id="KW-1185">Reference proteome</keyword>
<name>A0A3G9J9P0_9FIRM</name>
<protein>
    <recommendedName>
        <fullName evidence="3">Abi family protein</fullName>
    </recommendedName>
</protein>
<proteinExistence type="predicted"/>
<accession>A0A3G9J9P0</accession>
<evidence type="ECO:0000313" key="1">
    <source>
        <dbReference type="EMBL" id="BBH27272.1"/>
    </source>
</evidence>
<sequence>MILIHSEKNFQTLENQIRILKAKGLVIQNPSVAKKWLSQCNYYNFINGYKELFLDYKRINEDPHHHEVFKPNTTIEELKPLYDFDRELRILTLKYLFIIERKFKSNLAYYFEQFHKSPNAYLYAENYDQTRTKNVNRTIIILKKEYNRASRTETSHKHYIKSIEHVPLWVFINFISFGTCSKMYKNMNSREQTLISKSIAPSLEIQDLSAFMEYLTNIRNICAHDERLYAYICSSMPPGMPLMQYFHLSEKARKSYFGLIITLKYFLSRKEFNSYYHKLKILFQNLDSHTHTMSIKKVYRKMGFPHNWKNINHI</sequence>
<dbReference type="InterPro" id="IPR011664">
    <property type="entry name" value="Abi_system_AbiD/AbiF-like"/>
</dbReference>
<dbReference type="KEGG" id="ebm:SG0102_22060"/>
<evidence type="ECO:0000313" key="2">
    <source>
        <dbReference type="Proteomes" id="UP000268059"/>
    </source>
</evidence>
<dbReference type="Proteomes" id="UP000268059">
    <property type="component" value="Chromosome"/>
</dbReference>
<reference evidence="1 2" key="1">
    <citation type="submission" date="2018-11" db="EMBL/GenBank/DDBJ databases">
        <title>Novel Erysipelotrichaceae bacterium isolated from small intestine of a swine.</title>
        <authorList>
            <person name="Kim J.S."/>
            <person name="Choe H."/>
            <person name="Lee Y.R."/>
            <person name="Kim K.M."/>
            <person name="Park D.S."/>
        </authorList>
    </citation>
    <scope>NUCLEOTIDE SEQUENCE [LARGE SCALE GENOMIC DNA]</scope>
    <source>
        <strain evidence="1 2">SG0102</strain>
    </source>
</reference>
<dbReference type="Pfam" id="PF07751">
    <property type="entry name" value="Abi_2"/>
    <property type="match status" value="1"/>
</dbReference>
<dbReference type="RefSeq" id="WP_157983038.1">
    <property type="nucleotide sequence ID" value="NZ_AP019309.1"/>
</dbReference>
<dbReference type="AlphaFoldDB" id="A0A3G9J9P0"/>
<organism evidence="1 2">
    <name type="scientific">Intestinibaculum porci</name>
    <dbReference type="NCBI Taxonomy" id="2487118"/>
    <lineage>
        <taxon>Bacteria</taxon>
        <taxon>Bacillati</taxon>
        <taxon>Bacillota</taxon>
        <taxon>Erysipelotrichia</taxon>
        <taxon>Erysipelotrichales</taxon>
        <taxon>Erysipelotrichaceae</taxon>
        <taxon>Intestinibaculum</taxon>
    </lineage>
</organism>
<dbReference type="OrthoDB" id="5363652at2"/>
<evidence type="ECO:0008006" key="3">
    <source>
        <dbReference type="Google" id="ProtNLM"/>
    </source>
</evidence>
<gene>
    <name evidence="1" type="ORF">SG0102_22060</name>
</gene>
<dbReference type="InParanoid" id="A0A3G9J9P0"/>
<dbReference type="EMBL" id="AP019309">
    <property type="protein sequence ID" value="BBH27272.1"/>
    <property type="molecule type" value="Genomic_DNA"/>
</dbReference>